<dbReference type="AlphaFoldDB" id="A0A4R1LVF3"/>
<protein>
    <submittedName>
        <fullName evidence="3">Hydroxypyruvate isomerase</fullName>
    </submittedName>
</protein>
<evidence type="ECO:0000313" key="3">
    <source>
        <dbReference type="EMBL" id="TCK83386.1"/>
    </source>
</evidence>
<dbReference type="Gene3D" id="3.20.20.150">
    <property type="entry name" value="Divalent-metal-dependent TIM barrel enzymes"/>
    <property type="match status" value="1"/>
</dbReference>
<comment type="caution">
    <text evidence="3">The sequence shown here is derived from an EMBL/GenBank/DDBJ whole genome shotgun (WGS) entry which is preliminary data.</text>
</comment>
<dbReference type="GO" id="GO:0016853">
    <property type="term" value="F:isomerase activity"/>
    <property type="evidence" value="ECO:0007669"/>
    <property type="project" value="UniProtKB-KW"/>
</dbReference>
<proteinExistence type="predicted"/>
<keyword evidence="1 3" id="KW-0413">Isomerase</keyword>
<evidence type="ECO:0000256" key="1">
    <source>
        <dbReference type="ARBA" id="ARBA00023235"/>
    </source>
</evidence>
<organism evidence="3 4">
    <name type="scientific">Albibacterium bauzanense</name>
    <dbReference type="NCBI Taxonomy" id="653929"/>
    <lineage>
        <taxon>Bacteria</taxon>
        <taxon>Pseudomonadati</taxon>
        <taxon>Bacteroidota</taxon>
        <taxon>Sphingobacteriia</taxon>
        <taxon>Sphingobacteriales</taxon>
        <taxon>Sphingobacteriaceae</taxon>
        <taxon>Albibacterium</taxon>
    </lineage>
</organism>
<sequence length="343" mass="38254">MLESYYFVAKTNRDCSKLIGTGKTELMLAALVAKEKINLNLNIRTMEIFNKPSSRREMVKKVAATSFTLLVGNELLAKVSSAQLTGDNSLKGNINHSVCRWCYNSLSMDELCKSAKEMGITGIDLVGPKDWATVKKHGLTVALAEGAGKGIGQGFNHTQYHDELVKSYEDIIPKVAEAGFSQIICFSGNRNGLDDEQGIRNCVAGIKRLMPIAEKYKVTMVMELLNSKVDHADYHCDHTKWGVSVCDGVGSERFKLLYDIYHMQIMEGNVIDTIKKYHTYFSHYHTGGVPGRNEIDTTQELYYPAIMKAILDTGFKGYIAQEFIPKRKDILASLKQGVEICDV</sequence>
<evidence type="ECO:0000313" key="4">
    <source>
        <dbReference type="Proteomes" id="UP000294616"/>
    </source>
</evidence>
<dbReference type="InterPro" id="IPR036237">
    <property type="entry name" value="Xyl_isomerase-like_sf"/>
</dbReference>
<keyword evidence="3" id="KW-0670">Pyruvate</keyword>
<dbReference type="SUPFAM" id="SSF51658">
    <property type="entry name" value="Xylose isomerase-like"/>
    <property type="match status" value="1"/>
</dbReference>
<gene>
    <name evidence="3" type="ORF">C8N28_1987</name>
</gene>
<dbReference type="PANTHER" id="PTHR43489">
    <property type="entry name" value="ISOMERASE"/>
    <property type="match status" value="1"/>
</dbReference>
<dbReference type="InterPro" id="IPR050417">
    <property type="entry name" value="Sugar_Epim/Isomerase"/>
</dbReference>
<dbReference type="Proteomes" id="UP000294616">
    <property type="component" value="Unassembled WGS sequence"/>
</dbReference>
<dbReference type="PANTHER" id="PTHR43489:SF3">
    <property type="entry name" value="XYLOSE ISOMERASE DOMAIN PROTEIN TIM BARREL"/>
    <property type="match status" value="1"/>
</dbReference>
<reference evidence="3 4" key="1">
    <citation type="submission" date="2019-03" db="EMBL/GenBank/DDBJ databases">
        <title>Genomic Encyclopedia of Archaeal and Bacterial Type Strains, Phase II (KMG-II): from individual species to whole genera.</title>
        <authorList>
            <person name="Goeker M."/>
        </authorList>
    </citation>
    <scope>NUCLEOTIDE SEQUENCE [LARGE SCALE GENOMIC DNA]</scope>
    <source>
        <strain evidence="3 4">DSM 22554</strain>
    </source>
</reference>
<accession>A0A4R1LVF3</accession>
<feature type="domain" description="Xylose isomerase-like TIM barrel" evidence="2">
    <location>
        <begin position="132"/>
        <end position="328"/>
    </location>
</feature>
<evidence type="ECO:0000259" key="2">
    <source>
        <dbReference type="Pfam" id="PF01261"/>
    </source>
</evidence>
<dbReference type="Pfam" id="PF01261">
    <property type="entry name" value="AP_endonuc_2"/>
    <property type="match status" value="1"/>
</dbReference>
<dbReference type="InterPro" id="IPR013022">
    <property type="entry name" value="Xyl_isomerase-like_TIM-brl"/>
</dbReference>
<dbReference type="EMBL" id="SMGO01000002">
    <property type="protein sequence ID" value="TCK83386.1"/>
    <property type="molecule type" value="Genomic_DNA"/>
</dbReference>
<keyword evidence="4" id="KW-1185">Reference proteome</keyword>
<name>A0A4R1LVF3_9SPHI</name>